<organism evidence="2 3">
    <name type="scientific">Coregonus suidteri</name>
    <dbReference type="NCBI Taxonomy" id="861788"/>
    <lineage>
        <taxon>Eukaryota</taxon>
        <taxon>Metazoa</taxon>
        <taxon>Chordata</taxon>
        <taxon>Craniata</taxon>
        <taxon>Vertebrata</taxon>
        <taxon>Euteleostomi</taxon>
        <taxon>Actinopterygii</taxon>
        <taxon>Neopterygii</taxon>
        <taxon>Teleostei</taxon>
        <taxon>Protacanthopterygii</taxon>
        <taxon>Salmoniformes</taxon>
        <taxon>Salmonidae</taxon>
        <taxon>Coregoninae</taxon>
        <taxon>Coregonus</taxon>
    </lineage>
</organism>
<proteinExistence type="predicted"/>
<evidence type="ECO:0000313" key="3">
    <source>
        <dbReference type="Proteomes" id="UP001356427"/>
    </source>
</evidence>
<feature type="region of interest" description="Disordered" evidence="1">
    <location>
        <begin position="1231"/>
        <end position="1254"/>
    </location>
</feature>
<evidence type="ECO:0000256" key="1">
    <source>
        <dbReference type="SAM" id="MobiDB-lite"/>
    </source>
</evidence>
<feature type="region of interest" description="Disordered" evidence="1">
    <location>
        <begin position="196"/>
        <end position="219"/>
    </location>
</feature>
<feature type="region of interest" description="Disordered" evidence="1">
    <location>
        <begin position="1415"/>
        <end position="1463"/>
    </location>
</feature>
<feature type="compositionally biased region" description="Low complexity" evidence="1">
    <location>
        <begin position="204"/>
        <end position="217"/>
    </location>
</feature>
<protein>
    <submittedName>
        <fullName evidence="2">Uncharacterized protein</fullName>
    </submittedName>
</protein>
<evidence type="ECO:0000313" key="2">
    <source>
        <dbReference type="EMBL" id="KAK6313070.1"/>
    </source>
</evidence>
<comment type="caution">
    <text evidence="2">The sequence shown here is derived from an EMBL/GenBank/DDBJ whole genome shotgun (WGS) entry which is preliminary data.</text>
</comment>
<sequence>MDEEKVVQRDDDDPQREGKVDEEEPVAQLKKEPKKTRKAKRKSSAKKSEEQGTDTDAGLRNKHLDRGSVIELLEKNALKAAFGPGNKDEMEYCYPILISFMRNLTDEQWQVIYKGLQKPMTKEQLAKLCKTIVNFIAQTTLQILLPALARILGVTGFYDNTDSPKRDGSARSFTAFEQKRLELIQEVNYLAKEMCNSGGRAHQPRSSTPSSKSSQTSMKVHLGMPEDSIISSVQEQLSDHEILASCPPELTVGLIKEVLEQLNSALSVTISRTISGRSSPIASGTQAAEQMINVVQKFFYDHTTPEEQLDVDSYIPSATEEVINVIADMVDELKGEDAESAKLLQEVAVKVKMLTSGSDLAVEQLDDDESSFPEELNSCISCKALVINLDILSSTRFKTKASKAVSEILVRWFRRGTSGLVQHSHSFTVFPSLMNVSDPDTIHHSVATRLIQSDVDSEAPFIIDSFVEDVKDIVKQAELDQPTSTQRDPQVGHCMPNRKPFHTARRLCDRLQAKIKALFHRMGGDAVQREELLEKADSSAVLLGHTDSSVLPGSTLNSSSARSESTVAECSSSAVPSGCDSSGSVEEKTFETRADCTHGQNSPLLSKSEAILQEVNSTGRGALRKCQSENSQPLLVLCDPNLEPCTKEILSQIVTVYRSERADLESTSSVVESSSYNSLEVCDFLDGIMSYLEDMPVSSSSSLEGVSVTPASVIEKLSSEAFQMKATNKVRKILIKSVDRFPSKVGSSQTDSQVSPALSTISSKHTDSAAFEIVGSIANDMKSIFLPTESPTTLWQADSMLQQSDEKTSATKAAAVSSQTGVEVSEKKIWITAKTIYNNVKAKMRNYFSLQRQAKAMKAQAKKTLSHILVSIQKELSKSDQMVTAGELSQIDKVVGTMLENIEKISSECGEELVYQESLRFSSSLSSSSAKSQKSEWEFALPGTPIPSELPESTSQPIVRCSVIDMSGSTKPKTLVCDARTSMFAIADTIMKKVYPEAEGQVTSHPDITAAIARLEEFISQGRIGALSRDLSHQVNRIISESNLTPLVLTVVAGKSASDTVLSKLKRNDKVGKPTTYELVQLFAEESVKCLLLPSLVPFLTSTSLAQGARVLARVSEDRISCSSSSSVFSDTVSLFTKVMVSQVMDSVVSDAQSRGSSPTESLQASQTTITDVGILLSGKTSPRLCLSGVIMATSETSNAARNVKANMDAEEVDTTSCSGVARNIVRDDMSTSPDMVKDVPLPTPSSDNSGSDDDFTGLISMLVVRLLTKIQTPTEEYPVDVTRKSQDLIPKVIAVFCAWSGCSETQAYPENLRIHKVYRAVYKNMLEEFGSEKILQLAVSTQDSSFDRILVKSLSGVLLHRCNEALRADSRTSVKATGPEALPLAEDVRASSGKLSFLQRLARLTSNLKLFKKGNKKDSHCPESEQGQTTAEDSMLPSIVPHAAVSPLPEDLPSSSQQETPHKHPLLVRMFSACSCPSNGP</sequence>
<name>A0AAN8QR18_9TELE</name>
<dbReference type="Proteomes" id="UP001356427">
    <property type="component" value="Unassembled WGS sequence"/>
</dbReference>
<feature type="compositionally biased region" description="Basic residues" evidence="1">
    <location>
        <begin position="32"/>
        <end position="45"/>
    </location>
</feature>
<gene>
    <name evidence="2" type="ORF">J4Q44_G00164170</name>
</gene>
<accession>A0AAN8QR18</accession>
<keyword evidence="3" id="KW-1185">Reference proteome</keyword>
<dbReference type="EMBL" id="JAGTTL010000014">
    <property type="protein sequence ID" value="KAK6313070.1"/>
    <property type="molecule type" value="Genomic_DNA"/>
</dbReference>
<feature type="compositionally biased region" description="Basic and acidic residues" evidence="1">
    <location>
        <begin position="1"/>
        <end position="19"/>
    </location>
</feature>
<reference evidence="2 3" key="1">
    <citation type="submission" date="2021-04" db="EMBL/GenBank/DDBJ databases">
        <authorList>
            <person name="De Guttry C."/>
            <person name="Zahm M."/>
            <person name="Klopp C."/>
            <person name="Cabau C."/>
            <person name="Louis A."/>
            <person name="Berthelot C."/>
            <person name="Parey E."/>
            <person name="Roest Crollius H."/>
            <person name="Montfort J."/>
            <person name="Robinson-Rechavi M."/>
            <person name="Bucao C."/>
            <person name="Bouchez O."/>
            <person name="Gislard M."/>
            <person name="Lluch J."/>
            <person name="Milhes M."/>
            <person name="Lampietro C."/>
            <person name="Lopez Roques C."/>
            <person name="Donnadieu C."/>
            <person name="Braasch I."/>
            <person name="Desvignes T."/>
            <person name="Postlethwait J."/>
            <person name="Bobe J."/>
            <person name="Wedekind C."/>
            <person name="Guiguen Y."/>
        </authorList>
    </citation>
    <scope>NUCLEOTIDE SEQUENCE [LARGE SCALE GENOMIC DNA]</scope>
    <source>
        <strain evidence="2">Cs_M1</strain>
        <tissue evidence="2">Blood</tissue>
    </source>
</reference>
<feature type="region of interest" description="Disordered" evidence="1">
    <location>
        <begin position="1"/>
        <end position="61"/>
    </location>
</feature>